<evidence type="ECO:0000256" key="3">
    <source>
        <dbReference type="ARBA" id="ARBA00023163"/>
    </source>
</evidence>
<evidence type="ECO:0000256" key="2">
    <source>
        <dbReference type="ARBA" id="ARBA00023125"/>
    </source>
</evidence>
<protein>
    <submittedName>
        <fullName evidence="5">Helix-turn-helix transcriptional regulator</fullName>
    </submittedName>
</protein>
<dbReference type="PANTHER" id="PTHR33204">
    <property type="entry name" value="TRANSCRIPTIONAL REGULATOR, MARR FAMILY"/>
    <property type="match status" value="1"/>
</dbReference>
<evidence type="ECO:0000313" key="6">
    <source>
        <dbReference type="Proteomes" id="UP001319870"/>
    </source>
</evidence>
<evidence type="ECO:0000259" key="4">
    <source>
        <dbReference type="PROSITE" id="PS51118"/>
    </source>
</evidence>
<dbReference type="Gene3D" id="1.10.10.10">
    <property type="entry name" value="Winged helix-like DNA-binding domain superfamily/Winged helix DNA-binding domain"/>
    <property type="match status" value="1"/>
</dbReference>
<dbReference type="SUPFAM" id="SSF46785">
    <property type="entry name" value="Winged helix' DNA-binding domain"/>
    <property type="match status" value="1"/>
</dbReference>
<reference evidence="5 6" key="1">
    <citation type="submission" date="2021-09" db="EMBL/GenBank/DDBJ databases">
        <title>Isoptericola luteus sp. nov., a novel bacterium isolated from Harbin, the capital city of Heilongjiang province.</title>
        <authorList>
            <person name="Li J."/>
        </authorList>
    </citation>
    <scope>NUCLEOTIDE SEQUENCE [LARGE SCALE GENOMIC DNA]</scope>
    <source>
        <strain evidence="5 6">NEAU-Y5</strain>
    </source>
</reference>
<dbReference type="PANTHER" id="PTHR33204:SF37">
    <property type="entry name" value="HTH-TYPE TRANSCRIPTIONAL REGULATOR YODB"/>
    <property type="match status" value="1"/>
</dbReference>
<gene>
    <name evidence="5" type="ORF">LEP48_02775</name>
</gene>
<dbReference type="Proteomes" id="UP001319870">
    <property type="component" value="Unassembled WGS sequence"/>
</dbReference>
<organism evidence="5 6">
    <name type="scientific">Isoptericola luteus</name>
    <dbReference type="NCBI Taxonomy" id="2879484"/>
    <lineage>
        <taxon>Bacteria</taxon>
        <taxon>Bacillati</taxon>
        <taxon>Actinomycetota</taxon>
        <taxon>Actinomycetes</taxon>
        <taxon>Micrococcales</taxon>
        <taxon>Promicromonosporaceae</taxon>
        <taxon>Isoptericola</taxon>
    </lineage>
</organism>
<dbReference type="EMBL" id="JAIXCQ010000001">
    <property type="protein sequence ID" value="MCA5892274.1"/>
    <property type="molecule type" value="Genomic_DNA"/>
</dbReference>
<evidence type="ECO:0000256" key="1">
    <source>
        <dbReference type="ARBA" id="ARBA00023015"/>
    </source>
</evidence>
<sequence>MPTMTAAQHRAVAKREYDAFLDVCPSRQLLARISDKWVALVLAALGGDGPGSGPAPGRRPMRYSELSRQISGVSQKMLTQTLRSLERDGLVTRTVTATVPVTVTYEMTDLGHSLQGVMRDVKAWAEGHMDEVLAHRDDHDQRQQADRA</sequence>
<keyword evidence="2" id="KW-0238">DNA-binding</keyword>
<feature type="domain" description="HTH hxlR-type" evidence="4">
    <location>
        <begin position="24"/>
        <end position="133"/>
    </location>
</feature>
<proteinExistence type="predicted"/>
<dbReference type="InterPro" id="IPR036390">
    <property type="entry name" value="WH_DNA-bd_sf"/>
</dbReference>
<name>A0ABS7ZB55_9MICO</name>
<evidence type="ECO:0000313" key="5">
    <source>
        <dbReference type="EMBL" id="MCA5892274.1"/>
    </source>
</evidence>
<dbReference type="RefSeq" id="WP_225564021.1">
    <property type="nucleotide sequence ID" value="NZ_JAIXCQ010000001.1"/>
</dbReference>
<accession>A0ABS7ZB55</accession>
<keyword evidence="6" id="KW-1185">Reference proteome</keyword>
<dbReference type="InterPro" id="IPR002577">
    <property type="entry name" value="HTH_HxlR"/>
</dbReference>
<keyword evidence="1" id="KW-0805">Transcription regulation</keyword>
<dbReference type="PROSITE" id="PS51118">
    <property type="entry name" value="HTH_HXLR"/>
    <property type="match status" value="1"/>
</dbReference>
<comment type="caution">
    <text evidence="5">The sequence shown here is derived from an EMBL/GenBank/DDBJ whole genome shotgun (WGS) entry which is preliminary data.</text>
</comment>
<dbReference type="Pfam" id="PF01638">
    <property type="entry name" value="HxlR"/>
    <property type="match status" value="1"/>
</dbReference>
<dbReference type="InterPro" id="IPR036388">
    <property type="entry name" value="WH-like_DNA-bd_sf"/>
</dbReference>
<keyword evidence="3" id="KW-0804">Transcription</keyword>